<reference evidence="2 3" key="1">
    <citation type="journal article" date="2019" name="Nat. Med.">
        <title>A library of human gut bacterial isolates paired with longitudinal multiomics data enables mechanistic microbiome research.</title>
        <authorList>
            <person name="Poyet M."/>
            <person name="Groussin M."/>
            <person name="Gibbons S.M."/>
            <person name="Avila-Pacheco J."/>
            <person name="Jiang X."/>
            <person name="Kearney S.M."/>
            <person name="Perrotta A.R."/>
            <person name="Berdy B."/>
            <person name="Zhao S."/>
            <person name="Lieberman T.D."/>
            <person name="Swanson P.K."/>
            <person name="Smith M."/>
            <person name="Roesemann S."/>
            <person name="Alexander J.E."/>
            <person name="Rich S.A."/>
            <person name="Livny J."/>
            <person name="Vlamakis H."/>
            <person name="Clish C."/>
            <person name="Bullock K."/>
            <person name="Deik A."/>
            <person name="Scott J."/>
            <person name="Pierce K.A."/>
            <person name="Xavier R.J."/>
            <person name="Alm E.J."/>
        </authorList>
    </citation>
    <scope>NUCLEOTIDE SEQUENCE [LARGE SCALE GENOMIC DNA]</scope>
    <source>
        <strain evidence="2 3">BIOML-A4</strain>
    </source>
</reference>
<accession>A0A6L8TDV4</accession>
<sequence>MADEPLRIKVDKNVYQQTLDSLETQLEALQSHKENLQRQLDRLNSGNTFAGSDVRSAIEKTEEVLKTVGDSISRVMGYKMTIQQQLDGIQSAGTQLSGKMASIDIPNMFN</sequence>
<gene>
    <name evidence="2" type="ORF">GT694_09725</name>
</gene>
<evidence type="ECO:0000256" key="1">
    <source>
        <dbReference type="SAM" id="Coils"/>
    </source>
</evidence>
<proteinExistence type="predicted"/>
<dbReference type="RefSeq" id="WP_021652719.1">
    <property type="nucleotide sequence ID" value="NZ_CP085976.1"/>
</dbReference>
<comment type="caution">
    <text evidence="2">The sequence shown here is derived from an EMBL/GenBank/DDBJ whole genome shotgun (WGS) entry which is preliminary data.</text>
</comment>
<dbReference type="SUPFAM" id="SSF46579">
    <property type="entry name" value="Prefoldin"/>
    <property type="match status" value="1"/>
</dbReference>
<evidence type="ECO:0000313" key="2">
    <source>
        <dbReference type="EMBL" id="MZL62318.1"/>
    </source>
</evidence>
<dbReference type="EMBL" id="WWVT01000012">
    <property type="protein sequence ID" value="MZL62318.1"/>
    <property type="molecule type" value="Genomic_DNA"/>
</dbReference>
<evidence type="ECO:0000313" key="3">
    <source>
        <dbReference type="Proteomes" id="UP000473323"/>
    </source>
</evidence>
<organism evidence="2 3">
    <name type="scientific">Blautia massiliensis</name>
    <name type="common">ex Durand et al. 2017</name>
    <dbReference type="NCBI Taxonomy" id="1737424"/>
    <lineage>
        <taxon>Bacteria</taxon>
        <taxon>Bacillati</taxon>
        <taxon>Bacillota</taxon>
        <taxon>Clostridia</taxon>
        <taxon>Lachnospirales</taxon>
        <taxon>Lachnospiraceae</taxon>
        <taxon>Blautia</taxon>
    </lineage>
</organism>
<feature type="coiled-coil region" evidence="1">
    <location>
        <begin position="12"/>
        <end position="46"/>
    </location>
</feature>
<protein>
    <submittedName>
        <fullName evidence="2">Uncharacterized protein</fullName>
    </submittedName>
</protein>
<keyword evidence="1" id="KW-0175">Coiled coil</keyword>
<name>A0A6L8TDV4_9FIRM</name>
<dbReference type="AlphaFoldDB" id="A0A6L8TDV4"/>
<dbReference type="Proteomes" id="UP000473323">
    <property type="component" value="Unassembled WGS sequence"/>
</dbReference>